<feature type="region of interest" description="Disordered" evidence="1">
    <location>
        <begin position="58"/>
        <end position="85"/>
    </location>
</feature>
<evidence type="ECO:0000313" key="2">
    <source>
        <dbReference type="EMBL" id="KAG0489476.1"/>
    </source>
</evidence>
<sequence>MGGDGCQRRAAYGAGEVAYKNEKIQPGQWTTVPILGDVDESVASIDWHNEMIEKQLDDEADVQDEGNDEDLGGVEKPLKLSSVVR</sequence>
<proteinExistence type="predicted"/>
<name>A0A835VAU9_VANPL</name>
<reference evidence="2 3" key="1">
    <citation type="journal article" date="2020" name="Nat. Food">
        <title>A phased Vanilla planifolia genome enables genetic improvement of flavour and production.</title>
        <authorList>
            <person name="Hasing T."/>
            <person name="Tang H."/>
            <person name="Brym M."/>
            <person name="Khazi F."/>
            <person name="Huang T."/>
            <person name="Chambers A.H."/>
        </authorList>
    </citation>
    <scope>NUCLEOTIDE SEQUENCE [LARGE SCALE GENOMIC DNA]</scope>
    <source>
        <tissue evidence="2">Leaf</tissue>
    </source>
</reference>
<dbReference type="EMBL" id="JADCNM010000003">
    <property type="protein sequence ID" value="KAG0489476.1"/>
    <property type="molecule type" value="Genomic_DNA"/>
</dbReference>
<feature type="compositionally biased region" description="Acidic residues" evidence="1">
    <location>
        <begin position="58"/>
        <end position="72"/>
    </location>
</feature>
<organism evidence="2 3">
    <name type="scientific">Vanilla planifolia</name>
    <name type="common">Vanilla</name>
    <dbReference type="NCBI Taxonomy" id="51239"/>
    <lineage>
        <taxon>Eukaryota</taxon>
        <taxon>Viridiplantae</taxon>
        <taxon>Streptophyta</taxon>
        <taxon>Embryophyta</taxon>
        <taxon>Tracheophyta</taxon>
        <taxon>Spermatophyta</taxon>
        <taxon>Magnoliopsida</taxon>
        <taxon>Liliopsida</taxon>
        <taxon>Asparagales</taxon>
        <taxon>Orchidaceae</taxon>
        <taxon>Vanilloideae</taxon>
        <taxon>Vanilleae</taxon>
        <taxon>Vanilla</taxon>
    </lineage>
</organism>
<dbReference type="Proteomes" id="UP000639772">
    <property type="component" value="Chromosome 3"/>
</dbReference>
<protein>
    <submittedName>
        <fullName evidence="2">Uncharacterized protein</fullName>
    </submittedName>
</protein>
<evidence type="ECO:0000313" key="3">
    <source>
        <dbReference type="Proteomes" id="UP000639772"/>
    </source>
</evidence>
<accession>A0A835VAU9</accession>
<dbReference type="AlphaFoldDB" id="A0A835VAU9"/>
<gene>
    <name evidence="2" type="ORF">HPP92_006339</name>
</gene>
<evidence type="ECO:0000256" key="1">
    <source>
        <dbReference type="SAM" id="MobiDB-lite"/>
    </source>
</evidence>
<comment type="caution">
    <text evidence="2">The sequence shown here is derived from an EMBL/GenBank/DDBJ whole genome shotgun (WGS) entry which is preliminary data.</text>
</comment>